<evidence type="ECO:0000313" key="3">
    <source>
        <dbReference type="EMBL" id="TFB33422.1"/>
    </source>
</evidence>
<dbReference type="Proteomes" id="UP000273898">
    <property type="component" value="Unassembled WGS sequence"/>
</dbReference>
<dbReference type="OrthoDB" id="673795at2"/>
<dbReference type="RefSeq" id="WP_121284116.1">
    <property type="nucleotide sequence ID" value="NZ_RCCK01000011.1"/>
</dbReference>
<protein>
    <recommendedName>
        <fullName evidence="6">TerB family tellurite resistance protein</fullName>
    </recommendedName>
</protein>
<evidence type="ECO:0000313" key="5">
    <source>
        <dbReference type="Proteomes" id="UP000297429"/>
    </source>
</evidence>
<dbReference type="EMBL" id="SOPX01000001">
    <property type="protein sequence ID" value="TFB33422.1"/>
    <property type="molecule type" value="Genomic_DNA"/>
</dbReference>
<reference evidence="2 4" key="1">
    <citation type="submission" date="2018-10" db="EMBL/GenBank/DDBJ databases">
        <title>Genomic Encyclopedia of Archaeal and Bacterial Type Strains, Phase II (KMG-II): from individual species to whole genera.</title>
        <authorList>
            <person name="Goeker M."/>
        </authorList>
    </citation>
    <scope>NUCLEOTIDE SEQUENCE [LARGE SCALE GENOMIC DNA]</scope>
    <source>
        <strain evidence="2 4">DSM 19624</strain>
    </source>
</reference>
<dbReference type="Proteomes" id="UP000297429">
    <property type="component" value="Unassembled WGS sequence"/>
</dbReference>
<evidence type="ECO:0008006" key="6">
    <source>
        <dbReference type="Google" id="ProtNLM"/>
    </source>
</evidence>
<keyword evidence="1" id="KW-0732">Signal</keyword>
<feature type="chain" id="PRO_5044605721" description="TerB family tellurite resistance protein" evidence="1">
    <location>
        <begin position="28"/>
        <end position="217"/>
    </location>
</feature>
<evidence type="ECO:0000313" key="2">
    <source>
        <dbReference type="EMBL" id="RLJ77357.1"/>
    </source>
</evidence>
<gene>
    <name evidence="2" type="ORF">BCL90_2442</name>
    <name evidence="3" type="ORF">E3V97_05085</name>
</gene>
<dbReference type="EMBL" id="RCCK01000011">
    <property type="protein sequence ID" value="RLJ77357.1"/>
    <property type="molecule type" value="Genomic_DNA"/>
</dbReference>
<comment type="caution">
    <text evidence="2">The sequence shown here is derived from an EMBL/GenBank/DDBJ whole genome shotgun (WGS) entry which is preliminary data.</text>
</comment>
<reference evidence="3 5" key="2">
    <citation type="submission" date="2019-03" db="EMBL/GenBank/DDBJ databases">
        <authorList>
            <person name="He R.-H."/>
        </authorList>
    </citation>
    <scope>NUCLEOTIDE SEQUENCE [LARGE SCALE GENOMIC DNA]</scope>
    <source>
        <strain evidence="3 5">DSM 19624</strain>
    </source>
</reference>
<sequence length="217" mass="24827">MESKNKIRTIALLACLLMAFTAQLTQAQTFGEFFNQKKTQKKYLLQQIAALQVYIGYAKKGYNIVDNGLQSIKSITNGEFGLHTAYINSLKAVSPVIRNNIKIAEIIETQLNITRAFGAVKSSESLPLSNQLYILDVREKVMDDCGKDLEELLLVTTSGKLEMSEKERIRRIDRIYSSITEKYGFTIDFVGQVMTLINQRENEQDFINRLRNSYENY</sequence>
<organism evidence="2 4">
    <name type="scientific">Pedobacter alluvionis</name>
    <dbReference type="NCBI Taxonomy" id="475253"/>
    <lineage>
        <taxon>Bacteria</taxon>
        <taxon>Pseudomonadati</taxon>
        <taxon>Bacteroidota</taxon>
        <taxon>Sphingobacteriia</taxon>
        <taxon>Sphingobacteriales</taxon>
        <taxon>Sphingobacteriaceae</taxon>
        <taxon>Pedobacter</taxon>
    </lineage>
</organism>
<evidence type="ECO:0000256" key="1">
    <source>
        <dbReference type="SAM" id="SignalP"/>
    </source>
</evidence>
<accession>A0A497Y5H9</accession>
<feature type="signal peptide" evidence="1">
    <location>
        <begin position="1"/>
        <end position="27"/>
    </location>
</feature>
<proteinExistence type="predicted"/>
<dbReference type="AlphaFoldDB" id="A0A497Y5H9"/>
<evidence type="ECO:0000313" key="4">
    <source>
        <dbReference type="Proteomes" id="UP000273898"/>
    </source>
</evidence>
<name>A0A497Y5H9_9SPHI</name>
<keyword evidence="5" id="KW-1185">Reference proteome</keyword>